<accession>A0A1E5XUY4</accession>
<feature type="transmembrane region" description="Helical" evidence="1">
    <location>
        <begin position="87"/>
        <end position="107"/>
    </location>
</feature>
<keyword evidence="1" id="KW-1133">Transmembrane helix</keyword>
<gene>
    <name evidence="2" type="ORF">VW23_011825</name>
</gene>
<reference evidence="2 3" key="1">
    <citation type="journal article" date="2015" name="Genome Announc.">
        <title>Genome Assemblies of Three Soil-Associated Devosia species: D. insulae, D. limi, and D. soli.</title>
        <authorList>
            <person name="Hassan Y.I."/>
            <person name="Lepp D."/>
            <person name="Zhou T."/>
        </authorList>
    </citation>
    <scope>NUCLEOTIDE SEQUENCE [LARGE SCALE GENOMIC DNA]</scope>
    <source>
        <strain evidence="2 3">DS-56</strain>
    </source>
</reference>
<dbReference type="AlphaFoldDB" id="A0A1E5XUY4"/>
<feature type="transmembrane region" description="Helical" evidence="1">
    <location>
        <begin position="39"/>
        <end position="66"/>
    </location>
</feature>
<dbReference type="OrthoDB" id="6024295at2"/>
<protein>
    <submittedName>
        <fullName evidence="2">Uncharacterized protein</fullName>
    </submittedName>
</protein>
<name>A0A1E5XUY4_9HYPH</name>
<keyword evidence="3" id="KW-1185">Reference proteome</keyword>
<feature type="transmembrane region" description="Helical" evidence="1">
    <location>
        <begin position="119"/>
        <end position="141"/>
    </location>
</feature>
<keyword evidence="1" id="KW-0472">Membrane</keyword>
<proteinExistence type="predicted"/>
<evidence type="ECO:0000313" key="3">
    <source>
        <dbReference type="Proteomes" id="UP000095463"/>
    </source>
</evidence>
<comment type="caution">
    <text evidence="2">The sequence shown here is derived from an EMBL/GenBank/DDBJ whole genome shotgun (WGS) entry which is preliminary data.</text>
</comment>
<evidence type="ECO:0000313" key="2">
    <source>
        <dbReference type="EMBL" id="OEO32400.1"/>
    </source>
</evidence>
<feature type="transmembrane region" description="Helical" evidence="1">
    <location>
        <begin position="7"/>
        <end position="27"/>
    </location>
</feature>
<sequence>MTMREKVAWISTLTGLIIFGYYFWSVWSDFGARQLDGNALFWRFVWCLGIAVAIMLPASLLAAWAGKQQFDPPPDEMEQGIERRSNRAGLGILEVSFVAIILCTGVVTDIARADYPADAAGATSIMLVNLLLLAMAVSGVLREILIIVGYRRYA</sequence>
<keyword evidence="1" id="KW-0812">Transmembrane</keyword>
<dbReference type="EMBL" id="LAJE02000073">
    <property type="protein sequence ID" value="OEO32400.1"/>
    <property type="molecule type" value="Genomic_DNA"/>
</dbReference>
<dbReference type="RefSeq" id="WP_069908457.1">
    <property type="nucleotide sequence ID" value="NZ_LAJE02000073.1"/>
</dbReference>
<evidence type="ECO:0000256" key="1">
    <source>
        <dbReference type="SAM" id="Phobius"/>
    </source>
</evidence>
<dbReference type="Proteomes" id="UP000095463">
    <property type="component" value="Unassembled WGS sequence"/>
</dbReference>
<organism evidence="2 3">
    <name type="scientific">Devosia insulae DS-56</name>
    <dbReference type="NCBI Taxonomy" id="1116389"/>
    <lineage>
        <taxon>Bacteria</taxon>
        <taxon>Pseudomonadati</taxon>
        <taxon>Pseudomonadota</taxon>
        <taxon>Alphaproteobacteria</taxon>
        <taxon>Hyphomicrobiales</taxon>
        <taxon>Devosiaceae</taxon>
        <taxon>Devosia</taxon>
    </lineage>
</organism>